<dbReference type="Proteomes" id="UP001500064">
    <property type="component" value="Unassembled WGS sequence"/>
</dbReference>
<feature type="region of interest" description="Disordered" evidence="1">
    <location>
        <begin position="1"/>
        <end position="58"/>
    </location>
</feature>
<sequence>MAVVTSSAKDRQPARPAAAKPKWRNLPRSQTAGEPPGRAGRPMGAGGDLQDCRTPATVPHSNSVRAAIAEALMAAGKPA</sequence>
<comment type="caution">
    <text evidence="2">The sequence shown here is derived from an EMBL/GenBank/DDBJ whole genome shotgun (WGS) entry which is preliminary data.</text>
</comment>
<keyword evidence="3" id="KW-1185">Reference proteome</keyword>
<reference evidence="2 3" key="1">
    <citation type="journal article" date="2019" name="Int. J. Syst. Evol. Microbiol.">
        <title>The Global Catalogue of Microorganisms (GCM) 10K type strain sequencing project: providing services to taxonomists for standard genome sequencing and annotation.</title>
        <authorList>
            <consortium name="The Broad Institute Genomics Platform"/>
            <consortium name="The Broad Institute Genome Sequencing Center for Infectious Disease"/>
            <person name="Wu L."/>
            <person name="Ma J."/>
        </authorList>
    </citation>
    <scope>NUCLEOTIDE SEQUENCE [LARGE SCALE GENOMIC DNA]</scope>
    <source>
        <strain evidence="2 3">JCM 13929</strain>
    </source>
</reference>
<protein>
    <submittedName>
        <fullName evidence="2">Uncharacterized protein</fullName>
    </submittedName>
</protein>
<evidence type="ECO:0000313" key="2">
    <source>
        <dbReference type="EMBL" id="GAA1689661.1"/>
    </source>
</evidence>
<organism evidence="2 3">
    <name type="scientific">Nonomuraea maheshkhaliensis</name>
    <dbReference type="NCBI Taxonomy" id="419590"/>
    <lineage>
        <taxon>Bacteria</taxon>
        <taxon>Bacillati</taxon>
        <taxon>Actinomycetota</taxon>
        <taxon>Actinomycetes</taxon>
        <taxon>Streptosporangiales</taxon>
        <taxon>Streptosporangiaceae</taxon>
        <taxon>Nonomuraea</taxon>
    </lineage>
</organism>
<evidence type="ECO:0000313" key="3">
    <source>
        <dbReference type="Proteomes" id="UP001500064"/>
    </source>
</evidence>
<accession>A0ABN2HKU9</accession>
<feature type="compositionally biased region" description="Low complexity" evidence="1">
    <location>
        <begin position="32"/>
        <end position="42"/>
    </location>
</feature>
<proteinExistence type="predicted"/>
<name>A0ABN2HKU9_9ACTN</name>
<dbReference type="EMBL" id="BAAAMU010000166">
    <property type="protein sequence ID" value="GAA1689661.1"/>
    <property type="molecule type" value="Genomic_DNA"/>
</dbReference>
<gene>
    <name evidence="2" type="ORF">GCM10009733_102500</name>
</gene>
<evidence type="ECO:0000256" key="1">
    <source>
        <dbReference type="SAM" id="MobiDB-lite"/>
    </source>
</evidence>